<keyword evidence="3" id="KW-1185">Reference proteome</keyword>
<evidence type="ECO:0000313" key="3">
    <source>
        <dbReference type="Proteomes" id="UP001396334"/>
    </source>
</evidence>
<name>A0ABR2NGP2_9ROSI</name>
<protein>
    <recommendedName>
        <fullName evidence="4">CCHC-type domain-containing protein</fullName>
    </recommendedName>
</protein>
<feature type="region of interest" description="Disordered" evidence="1">
    <location>
        <begin position="83"/>
        <end position="124"/>
    </location>
</feature>
<proteinExistence type="predicted"/>
<dbReference type="Proteomes" id="UP001396334">
    <property type="component" value="Unassembled WGS sequence"/>
</dbReference>
<accession>A0ABR2NGP2</accession>
<evidence type="ECO:0008006" key="4">
    <source>
        <dbReference type="Google" id="ProtNLM"/>
    </source>
</evidence>
<evidence type="ECO:0000313" key="2">
    <source>
        <dbReference type="EMBL" id="KAK8975243.1"/>
    </source>
</evidence>
<feature type="compositionally biased region" description="Basic and acidic residues" evidence="1">
    <location>
        <begin position="105"/>
        <end position="115"/>
    </location>
</feature>
<dbReference type="EMBL" id="JBBPBN010000149">
    <property type="protein sequence ID" value="KAK8975243.1"/>
    <property type="molecule type" value="Genomic_DNA"/>
</dbReference>
<sequence>MSPRCEIQANVEQAGVGANTGEEHVPPLPPPPQVSAGGRGVGGVPQAPGGAQFGEFPPLIQAMSGAFQAAIAGVQDIEKSLGERKKEDVVKRTASPSALRKPRKKAQDRQFRSDQRPGGFGHGSCEQSLTGVGAGLPFCDKCGRRHSGECWRSMGACLGCGSKDHKWRDCLKFVGESSGRVETVALGRGRGRGRVPF</sequence>
<gene>
    <name evidence="2" type="ORF">V6N11_046713</name>
</gene>
<reference evidence="2 3" key="1">
    <citation type="journal article" date="2024" name="G3 (Bethesda)">
        <title>Genome assembly of Hibiscus sabdariffa L. provides insights into metabolisms of medicinal natural products.</title>
        <authorList>
            <person name="Kim T."/>
        </authorList>
    </citation>
    <scope>NUCLEOTIDE SEQUENCE [LARGE SCALE GENOMIC DNA]</scope>
    <source>
        <strain evidence="2">TK-2024</strain>
        <tissue evidence="2">Old leaves</tissue>
    </source>
</reference>
<feature type="compositionally biased region" description="Low complexity" evidence="1">
    <location>
        <begin position="44"/>
        <end position="54"/>
    </location>
</feature>
<organism evidence="2 3">
    <name type="scientific">Hibiscus sabdariffa</name>
    <name type="common">roselle</name>
    <dbReference type="NCBI Taxonomy" id="183260"/>
    <lineage>
        <taxon>Eukaryota</taxon>
        <taxon>Viridiplantae</taxon>
        <taxon>Streptophyta</taxon>
        <taxon>Embryophyta</taxon>
        <taxon>Tracheophyta</taxon>
        <taxon>Spermatophyta</taxon>
        <taxon>Magnoliopsida</taxon>
        <taxon>eudicotyledons</taxon>
        <taxon>Gunneridae</taxon>
        <taxon>Pentapetalae</taxon>
        <taxon>rosids</taxon>
        <taxon>malvids</taxon>
        <taxon>Malvales</taxon>
        <taxon>Malvaceae</taxon>
        <taxon>Malvoideae</taxon>
        <taxon>Hibiscus</taxon>
    </lineage>
</organism>
<feature type="region of interest" description="Disordered" evidence="1">
    <location>
        <begin position="1"/>
        <end position="56"/>
    </location>
</feature>
<comment type="caution">
    <text evidence="2">The sequence shown here is derived from an EMBL/GenBank/DDBJ whole genome shotgun (WGS) entry which is preliminary data.</text>
</comment>
<evidence type="ECO:0000256" key="1">
    <source>
        <dbReference type="SAM" id="MobiDB-lite"/>
    </source>
</evidence>